<organism evidence="1 2">
    <name type="scientific">Fomitopsis schrenkii</name>
    <name type="common">Brown rot fungus</name>
    <dbReference type="NCBI Taxonomy" id="2126942"/>
    <lineage>
        <taxon>Eukaryota</taxon>
        <taxon>Fungi</taxon>
        <taxon>Dikarya</taxon>
        <taxon>Basidiomycota</taxon>
        <taxon>Agaricomycotina</taxon>
        <taxon>Agaricomycetes</taxon>
        <taxon>Polyporales</taxon>
        <taxon>Fomitopsis</taxon>
    </lineage>
</organism>
<dbReference type="InterPro" id="IPR012337">
    <property type="entry name" value="RNaseH-like_sf"/>
</dbReference>
<keyword evidence="2" id="KW-1185">Reference proteome</keyword>
<dbReference type="EMBL" id="KE504379">
    <property type="protein sequence ID" value="EPS92714.1"/>
    <property type="molecule type" value="Genomic_DNA"/>
</dbReference>
<evidence type="ECO:0000313" key="1">
    <source>
        <dbReference type="EMBL" id="EPS92714.1"/>
    </source>
</evidence>
<feature type="non-terminal residue" evidence="1">
    <location>
        <position position="134"/>
    </location>
</feature>
<dbReference type="InParanoid" id="S8F126"/>
<reference evidence="1 2" key="1">
    <citation type="journal article" date="2012" name="Science">
        <title>The Paleozoic origin of enzymatic lignin decomposition reconstructed from 31 fungal genomes.</title>
        <authorList>
            <person name="Floudas D."/>
            <person name="Binder M."/>
            <person name="Riley R."/>
            <person name="Barry K."/>
            <person name="Blanchette R.A."/>
            <person name="Henrissat B."/>
            <person name="Martinez A.T."/>
            <person name="Otillar R."/>
            <person name="Spatafora J.W."/>
            <person name="Yadav J.S."/>
            <person name="Aerts A."/>
            <person name="Benoit I."/>
            <person name="Boyd A."/>
            <person name="Carlson A."/>
            <person name="Copeland A."/>
            <person name="Coutinho P.M."/>
            <person name="de Vries R.P."/>
            <person name="Ferreira P."/>
            <person name="Findley K."/>
            <person name="Foster B."/>
            <person name="Gaskell J."/>
            <person name="Glotzer D."/>
            <person name="Gorecki P."/>
            <person name="Heitman J."/>
            <person name="Hesse C."/>
            <person name="Hori C."/>
            <person name="Igarashi K."/>
            <person name="Jurgens J.A."/>
            <person name="Kallen N."/>
            <person name="Kersten P."/>
            <person name="Kohler A."/>
            <person name="Kuees U."/>
            <person name="Kumar T.K.A."/>
            <person name="Kuo A."/>
            <person name="LaButti K."/>
            <person name="Larrondo L.F."/>
            <person name="Lindquist E."/>
            <person name="Ling A."/>
            <person name="Lombard V."/>
            <person name="Lucas S."/>
            <person name="Lundell T."/>
            <person name="Martin R."/>
            <person name="McLaughlin D.J."/>
            <person name="Morgenstern I."/>
            <person name="Morin E."/>
            <person name="Murat C."/>
            <person name="Nagy L.G."/>
            <person name="Nolan M."/>
            <person name="Ohm R.A."/>
            <person name="Patyshakuliyeva A."/>
            <person name="Rokas A."/>
            <person name="Ruiz-Duenas F.J."/>
            <person name="Sabat G."/>
            <person name="Salamov A."/>
            <person name="Samejima M."/>
            <person name="Schmutz J."/>
            <person name="Slot J.C."/>
            <person name="St John F."/>
            <person name="Stenlid J."/>
            <person name="Sun H."/>
            <person name="Sun S."/>
            <person name="Syed K."/>
            <person name="Tsang A."/>
            <person name="Wiebenga A."/>
            <person name="Young D."/>
            <person name="Pisabarro A."/>
            <person name="Eastwood D.C."/>
            <person name="Martin F."/>
            <person name="Cullen D."/>
            <person name="Grigoriev I.V."/>
            <person name="Hibbett D.S."/>
        </authorList>
    </citation>
    <scope>NUCLEOTIDE SEQUENCE</scope>
    <source>
        <strain evidence="2">FP-58527</strain>
    </source>
</reference>
<dbReference type="eggNOG" id="ENOG502RC1I">
    <property type="taxonomic scope" value="Eukaryota"/>
</dbReference>
<dbReference type="AlphaFoldDB" id="S8F126"/>
<dbReference type="STRING" id="743788.S8F126"/>
<protein>
    <recommendedName>
        <fullName evidence="3">hAT-like transposase RNase-H fold domain-containing protein</fullName>
    </recommendedName>
</protein>
<dbReference type="SUPFAM" id="SSF53098">
    <property type="entry name" value="Ribonuclease H-like"/>
    <property type="match status" value="1"/>
</dbReference>
<evidence type="ECO:0008006" key="3">
    <source>
        <dbReference type="Google" id="ProtNLM"/>
    </source>
</evidence>
<dbReference type="Proteomes" id="UP000015241">
    <property type="component" value="Unassembled WGS sequence"/>
</dbReference>
<accession>S8F126</accession>
<dbReference type="HOGENOM" id="CLU_143229_0_0_1"/>
<dbReference type="OrthoDB" id="2802474at2759"/>
<gene>
    <name evidence="1" type="ORF">FOMPIDRAFT_1099361</name>
</gene>
<sequence>LQLILDVRTRWDSTYLMIKRFLLMREVYIAFRIRPDQEDFAQKIPALTANDWRKLEAMMVLLSVPHRIQTFLSGSSTPCMADVIPLFELFMEDWENQARVKPQYRAAIKAGLKVAVKHYKRMDDTNAYAIAMCK</sequence>
<feature type="non-terminal residue" evidence="1">
    <location>
        <position position="1"/>
    </location>
</feature>
<name>S8F126_FOMSC</name>
<proteinExistence type="predicted"/>
<evidence type="ECO:0000313" key="2">
    <source>
        <dbReference type="Proteomes" id="UP000015241"/>
    </source>
</evidence>